<dbReference type="AlphaFoldDB" id="A0A0G1D1F5"/>
<evidence type="ECO:0000313" key="2">
    <source>
        <dbReference type="Proteomes" id="UP000033980"/>
    </source>
</evidence>
<evidence type="ECO:0000313" key="1">
    <source>
        <dbReference type="EMBL" id="KKS91579.1"/>
    </source>
</evidence>
<dbReference type="Proteomes" id="UP000033980">
    <property type="component" value="Unassembled WGS sequence"/>
</dbReference>
<dbReference type="EMBL" id="LCFK01000066">
    <property type="protein sequence ID" value="KKS91579.1"/>
    <property type="molecule type" value="Genomic_DNA"/>
</dbReference>
<protein>
    <submittedName>
        <fullName evidence="1">Uncharacterized protein</fullName>
    </submittedName>
</protein>
<sequence>MFDPNFSSVLYKDSPFLPIVDQKSDLRVFRLVVTGELYPAVAIAKEIRSISSIHTTFLRDQRDWLAEKFDIAEDNLLEYLFGLITPPTLIVGADLYSYRPPEEILSDLLPPPDSKILEELWGYLESHLATAYKLVNFTATSPITAADPVYRHCNFEIFSDQRWYLVGLRVSYHLFRRLSQPVYPYPNFRSRDIS</sequence>
<accession>A0A0G1D1F5</accession>
<name>A0A0G1D1F5_9BACT</name>
<organism evidence="1 2">
    <name type="scientific">Candidatus Collierbacteria bacterium GW2011_GWC2_43_12</name>
    <dbReference type="NCBI Taxonomy" id="1618390"/>
    <lineage>
        <taxon>Bacteria</taxon>
        <taxon>Candidatus Collieribacteriota</taxon>
    </lineage>
</organism>
<gene>
    <name evidence="1" type="ORF">UV68_C0066G0004</name>
</gene>
<reference evidence="1 2" key="1">
    <citation type="journal article" date="2015" name="Nature">
        <title>rRNA introns, odd ribosomes, and small enigmatic genomes across a large radiation of phyla.</title>
        <authorList>
            <person name="Brown C.T."/>
            <person name="Hug L.A."/>
            <person name="Thomas B.C."/>
            <person name="Sharon I."/>
            <person name="Castelle C.J."/>
            <person name="Singh A."/>
            <person name="Wilkins M.J."/>
            <person name="Williams K.H."/>
            <person name="Banfield J.F."/>
        </authorList>
    </citation>
    <scope>NUCLEOTIDE SEQUENCE [LARGE SCALE GENOMIC DNA]</scope>
</reference>
<proteinExistence type="predicted"/>
<comment type="caution">
    <text evidence="1">The sequence shown here is derived from an EMBL/GenBank/DDBJ whole genome shotgun (WGS) entry which is preliminary data.</text>
</comment>